<feature type="transmembrane region" description="Helical" evidence="2">
    <location>
        <begin position="250"/>
        <end position="270"/>
    </location>
</feature>
<name>A0AAD6URW3_9AGAR</name>
<keyword evidence="4" id="KW-1185">Reference proteome</keyword>
<keyword evidence="2" id="KW-1133">Transmembrane helix</keyword>
<reference evidence="3" key="1">
    <citation type="submission" date="2023-03" db="EMBL/GenBank/DDBJ databases">
        <title>Massive genome expansion in bonnet fungi (Mycena s.s.) driven by repeated elements and novel gene families across ecological guilds.</title>
        <authorList>
            <consortium name="Lawrence Berkeley National Laboratory"/>
            <person name="Harder C.B."/>
            <person name="Miyauchi S."/>
            <person name="Viragh M."/>
            <person name="Kuo A."/>
            <person name="Thoen E."/>
            <person name="Andreopoulos B."/>
            <person name="Lu D."/>
            <person name="Skrede I."/>
            <person name="Drula E."/>
            <person name="Henrissat B."/>
            <person name="Morin E."/>
            <person name="Kohler A."/>
            <person name="Barry K."/>
            <person name="LaButti K."/>
            <person name="Morin E."/>
            <person name="Salamov A."/>
            <person name="Lipzen A."/>
            <person name="Mereny Z."/>
            <person name="Hegedus B."/>
            <person name="Baldrian P."/>
            <person name="Stursova M."/>
            <person name="Weitz H."/>
            <person name="Taylor A."/>
            <person name="Grigoriev I.V."/>
            <person name="Nagy L.G."/>
            <person name="Martin F."/>
            <person name="Kauserud H."/>
        </authorList>
    </citation>
    <scope>NUCLEOTIDE SEQUENCE</scope>
    <source>
        <strain evidence="3">9144</strain>
    </source>
</reference>
<feature type="region of interest" description="Disordered" evidence="1">
    <location>
        <begin position="344"/>
        <end position="396"/>
    </location>
</feature>
<comment type="caution">
    <text evidence="3">The sequence shown here is derived from an EMBL/GenBank/DDBJ whole genome shotgun (WGS) entry which is preliminary data.</text>
</comment>
<evidence type="ECO:0000313" key="3">
    <source>
        <dbReference type="EMBL" id="KAJ7187609.1"/>
    </source>
</evidence>
<feature type="transmembrane region" description="Helical" evidence="2">
    <location>
        <begin position="16"/>
        <end position="36"/>
    </location>
</feature>
<organism evidence="3 4">
    <name type="scientific">Mycena pura</name>
    <dbReference type="NCBI Taxonomy" id="153505"/>
    <lineage>
        <taxon>Eukaryota</taxon>
        <taxon>Fungi</taxon>
        <taxon>Dikarya</taxon>
        <taxon>Basidiomycota</taxon>
        <taxon>Agaricomycotina</taxon>
        <taxon>Agaricomycetes</taxon>
        <taxon>Agaricomycetidae</taxon>
        <taxon>Agaricales</taxon>
        <taxon>Marasmiineae</taxon>
        <taxon>Mycenaceae</taxon>
        <taxon>Mycena</taxon>
    </lineage>
</organism>
<evidence type="ECO:0000256" key="2">
    <source>
        <dbReference type="SAM" id="Phobius"/>
    </source>
</evidence>
<feature type="transmembrane region" description="Helical" evidence="2">
    <location>
        <begin position="88"/>
        <end position="111"/>
    </location>
</feature>
<dbReference type="AlphaFoldDB" id="A0AAD6URW3"/>
<keyword evidence="2" id="KW-0472">Membrane</keyword>
<evidence type="ECO:0000313" key="4">
    <source>
        <dbReference type="Proteomes" id="UP001219525"/>
    </source>
</evidence>
<evidence type="ECO:0000256" key="1">
    <source>
        <dbReference type="SAM" id="MobiDB-lite"/>
    </source>
</evidence>
<sequence length="396" mass="43949">MSPNSELLQYAGQDHVVLGVCIPGVVLLVAVAYLQWNPASRAHLNRVSFRLLLYALVANMVFGSLPFIPVQETSPTCSFKAFIDRTTFMFSVCMFFCMAINLVFVLVYGLNGNRLEKYYILGSLFLVGACNIPVWASGALGCVVLSLNSGDELRRELSWNAVYGTCWLRADERELQWLIGTKTVWLIIMTLLEVLSFVQILVFMVRTQLRIRRLRTDTGSGNLGRTDSESGIGTLRSSLPKSPIVRYRSMIIRIGLYPLLSCFLTFTSSFTDVYTIIHVDFTEYYNRLKILGMFTYTLRPLLYVLLAAVDPSFLRAIRALRPGEPSGGVQTKPWGLSMSMPGLPQDSSSASADSIVVEGTCKGPAGEESGQQRHAAKETGTDDEDEMQVASIARQI</sequence>
<dbReference type="Proteomes" id="UP001219525">
    <property type="component" value="Unassembled WGS sequence"/>
</dbReference>
<proteinExistence type="predicted"/>
<accession>A0AAD6URW3</accession>
<keyword evidence="2" id="KW-0812">Transmembrane</keyword>
<feature type="transmembrane region" description="Helical" evidence="2">
    <location>
        <begin position="184"/>
        <end position="205"/>
    </location>
</feature>
<dbReference type="EMBL" id="JARJCW010000190">
    <property type="protein sequence ID" value="KAJ7187609.1"/>
    <property type="molecule type" value="Genomic_DNA"/>
</dbReference>
<dbReference type="Gene3D" id="1.20.1070.10">
    <property type="entry name" value="Rhodopsin 7-helix transmembrane proteins"/>
    <property type="match status" value="1"/>
</dbReference>
<feature type="transmembrane region" description="Helical" evidence="2">
    <location>
        <begin position="48"/>
        <end position="68"/>
    </location>
</feature>
<protein>
    <submittedName>
        <fullName evidence="3">Uncharacterized protein</fullName>
    </submittedName>
</protein>
<gene>
    <name evidence="3" type="ORF">GGX14DRAFT_580931</name>
</gene>
<feature type="transmembrane region" description="Helical" evidence="2">
    <location>
        <begin position="290"/>
        <end position="309"/>
    </location>
</feature>
<feature type="transmembrane region" description="Helical" evidence="2">
    <location>
        <begin position="118"/>
        <end position="147"/>
    </location>
</feature>